<sequence length="87" mass="9515">MEDLDALVIFVGTVMIVLIDLQVWSSAVVGLGLGIDDWWLEINDDEHGLGDVVWAERDTAKQRARVGEAVQRRDELAGLIGTVVLNG</sequence>
<keyword evidence="3" id="KW-1185">Reference proteome</keyword>
<dbReference type="Proteomes" id="UP001457282">
    <property type="component" value="Unassembled WGS sequence"/>
</dbReference>
<keyword evidence="1" id="KW-1133">Transmembrane helix</keyword>
<dbReference type="AlphaFoldDB" id="A0AAW1XS06"/>
<accession>A0AAW1XS06</accession>
<feature type="transmembrane region" description="Helical" evidence="1">
    <location>
        <begin position="6"/>
        <end position="33"/>
    </location>
</feature>
<organism evidence="2 3">
    <name type="scientific">Rubus argutus</name>
    <name type="common">Southern blackberry</name>
    <dbReference type="NCBI Taxonomy" id="59490"/>
    <lineage>
        <taxon>Eukaryota</taxon>
        <taxon>Viridiplantae</taxon>
        <taxon>Streptophyta</taxon>
        <taxon>Embryophyta</taxon>
        <taxon>Tracheophyta</taxon>
        <taxon>Spermatophyta</taxon>
        <taxon>Magnoliopsida</taxon>
        <taxon>eudicotyledons</taxon>
        <taxon>Gunneridae</taxon>
        <taxon>Pentapetalae</taxon>
        <taxon>rosids</taxon>
        <taxon>fabids</taxon>
        <taxon>Rosales</taxon>
        <taxon>Rosaceae</taxon>
        <taxon>Rosoideae</taxon>
        <taxon>Rosoideae incertae sedis</taxon>
        <taxon>Rubus</taxon>
    </lineage>
</organism>
<evidence type="ECO:0000256" key="1">
    <source>
        <dbReference type="SAM" id="Phobius"/>
    </source>
</evidence>
<dbReference type="EMBL" id="JBEDUW010000003">
    <property type="protein sequence ID" value="KAK9939354.1"/>
    <property type="molecule type" value="Genomic_DNA"/>
</dbReference>
<evidence type="ECO:0000313" key="2">
    <source>
        <dbReference type="EMBL" id="KAK9939354.1"/>
    </source>
</evidence>
<evidence type="ECO:0000313" key="3">
    <source>
        <dbReference type="Proteomes" id="UP001457282"/>
    </source>
</evidence>
<proteinExistence type="predicted"/>
<comment type="caution">
    <text evidence="2">The sequence shown here is derived from an EMBL/GenBank/DDBJ whole genome shotgun (WGS) entry which is preliminary data.</text>
</comment>
<keyword evidence="1" id="KW-0812">Transmembrane</keyword>
<protein>
    <submittedName>
        <fullName evidence="2">Uncharacterized protein</fullName>
    </submittedName>
</protein>
<keyword evidence="1" id="KW-0472">Membrane</keyword>
<gene>
    <name evidence="2" type="ORF">M0R45_016051</name>
</gene>
<reference evidence="2 3" key="1">
    <citation type="journal article" date="2023" name="G3 (Bethesda)">
        <title>A chromosome-length genome assembly and annotation of blackberry (Rubus argutus, cv. 'Hillquist').</title>
        <authorList>
            <person name="Bruna T."/>
            <person name="Aryal R."/>
            <person name="Dudchenko O."/>
            <person name="Sargent D.J."/>
            <person name="Mead D."/>
            <person name="Buti M."/>
            <person name="Cavallini A."/>
            <person name="Hytonen T."/>
            <person name="Andres J."/>
            <person name="Pham M."/>
            <person name="Weisz D."/>
            <person name="Mascagni F."/>
            <person name="Usai G."/>
            <person name="Natali L."/>
            <person name="Bassil N."/>
            <person name="Fernandez G.E."/>
            <person name="Lomsadze A."/>
            <person name="Armour M."/>
            <person name="Olukolu B."/>
            <person name="Poorten T."/>
            <person name="Britton C."/>
            <person name="Davik J."/>
            <person name="Ashrafi H."/>
            <person name="Aiden E.L."/>
            <person name="Borodovsky M."/>
            <person name="Worthington M."/>
        </authorList>
    </citation>
    <scope>NUCLEOTIDE SEQUENCE [LARGE SCALE GENOMIC DNA]</scope>
    <source>
        <strain evidence="2">PI 553951</strain>
    </source>
</reference>
<name>A0AAW1XS06_RUBAR</name>